<dbReference type="RefSeq" id="WP_058748858.1">
    <property type="nucleotide sequence ID" value="NZ_LDRC01000011.1"/>
</dbReference>
<dbReference type="AlphaFoldDB" id="A0A147DTH6"/>
<evidence type="ECO:0000313" key="2">
    <source>
        <dbReference type="EMBL" id="KTR53675.1"/>
    </source>
</evidence>
<comment type="caution">
    <text evidence="2">The sequence shown here is derived from an EMBL/GenBank/DDBJ whole genome shotgun (WGS) entry which is preliminary data.</text>
</comment>
<proteinExistence type="predicted"/>
<keyword evidence="1" id="KW-0472">Membrane</keyword>
<keyword evidence="1" id="KW-0812">Transmembrane</keyword>
<name>A0A147DTH6_9MICO</name>
<feature type="transmembrane region" description="Helical" evidence="1">
    <location>
        <begin position="132"/>
        <end position="151"/>
    </location>
</feature>
<feature type="transmembrane region" description="Helical" evidence="1">
    <location>
        <begin position="157"/>
        <end position="175"/>
    </location>
</feature>
<reference evidence="2 3" key="1">
    <citation type="journal article" date="2016" name="Front. Microbiol.">
        <title>Genomic Resource of Rice Seed Associated Bacteria.</title>
        <authorList>
            <person name="Midha S."/>
            <person name="Bansal K."/>
            <person name="Sharma S."/>
            <person name="Kumar N."/>
            <person name="Patil P.P."/>
            <person name="Chaudhry V."/>
            <person name="Patil P.B."/>
        </authorList>
    </citation>
    <scope>NUCLEOTIDE SEQUENCE [LARGE SCALE GENOMIC DNA]</scope>
    <source>
        <strain evidence="2 3">NS359</strain>
    </source>
</reference>
<dbReference type="OrthoDB" id="5015959at2"/>
<evidence type="ECO:0000256" key="1">
    <source>
        <dbReference type="SAM" id="Phobius"/>
    </source>
</evidence>
<dbReference type="STRING" id="465820.NS263_01780"/>
<gene>
    <name evidence="2" type="ORF">NS359_02610</name>
</gene>
<dbReference type="Proteomes" id="UP000072763">
    <property type="component" value="Unassembled WGS sequence"/>
</dbReference>
<feature type="transmembrane region" description="Helical" evidence="1">
    <location>
        <begin position="351"/>
        <end position="369"/>
    </location>
</feature>
<evidence type="ECO:0000313" key="3">
    <source>
        <dbReference type="Proteomes" id="UP000072763"/>
    </source>
</evidence>
<dbReference type="PATRIC" id="fig|465820.4.peg.300"/>
<sequence length="388" mass="40469">MTVTLSRPHPVPTGAVPAPAPLRPLPPVAVRWSLRAAFALPYVVLALVAARGTPTPSLGLTGNQVTFDRATAALDGGVVQAIGQLWPLLSGVLLRFMPFGVQGAAVLGAIVAGVLLQLLAQDMLRRGLRMREVVAFTIALGANPLYAFIALDDLQAFLGIALFALAVVDMVRFFAWGDTQAGFRAGLALMLSTLVDPMGFVYVGIAALAAPLLDLARHDQRGIRRANVLVLVFPSLAVALSTAVLDLMVLHDPFAALRGTINVSGQRLDALRHLFATADGLLLVAMLVAGATLALLVRRPGAIALVAALFVGTMGGYAIGLVPVATAGNVFVTMLSVAIAILPPVEGRVTSALVVVLAVLQVPLAWAAASERQVVVEWMHAVTAVVLR</sequence>
<feature type="transmembrane region" description="Helical" evidence="1">
    <location>
        <begin position="302"/>
        <end position="320"/>
    </location>
</feature>
<feature type="transmembrane region" description="Helical" evidence="1">
    <location>
        <begin position="271"/>
        <end position="296"/>
    </location>
</feature>
<feature type="transmembrane region" description="Helical" evidence="1">
    <location>
        <begin position="96"/>
        <end position="120"/>
    </location>
</feature>
<organism evidence="2 3">
    <name type="scientific">Curtobacterium oceanosedimentum</name>
    <dbReference type="NCBI Taxonomy" id="465820"/>
    <lineage>
        <taxon>Bacteria</taxon>
        <taxon>Bacillati</taxon>
        <taxon>Actinomycetota</taxon>
        <taxon>Actinomycetes</taxon>
        <taxon>Micrococcales</taxon>
        <taxon>Microbacteriaceae</taxon>
        <taxon>Curtobacterium</taxon>
    </lineage>
</organism>
<accession>A0A147DTH6</accession>
<dbReference type="EMBL" id="LDRC01000011">
    <property type="protein sequence ID" value="KTR53675.1"/>
    <property type="molecule type" value="Genomic_DNA"/>
</dbReference>
<protein>
    <submittedName>
        <fullName evidence="2">Uncharacterized protein</fullName>
    </submittedName>
</protein>
<keyword evidence="1" id="KW-1133">Transmembrane helix</keyword>
<feature type="transmembrane region" description="Helical" evidence="1">
    <location>
        <begin position="228"/>
        <end position="250"/>
    </location>
</feature>